<evidence type="ECO:0000256" key="1">
    <source>
        <dbReference type="ARBA" id="ARBA00006745"/>
    </source>
</evidence>
<dbReference type="InterPro" id="IPR006680">
    <property type="entry name" value="Amidohydro-rel"/>
</dbReference>
<reference evidence="4" key="1">
    <citation type="submission" date="2019-12" db="EMBL/GenBank/DDBJ databases">
        <authorList>
            <person name="Cremers G."/>
        </authorList>
    </citation>
    <scope>NUCLEOTIDE SEQUENCE</scope>
    <source>
        <strain evidence="4">Vvax</strain>
    </source>
</reference>
<accession>A0A679JI94</accession>
<dbReference type="Gene3D" id="3.20.20.140">
    <property type="entry name" value="Metal-dependent hydrolases"/>
    <property type="match status" value="1"/>
</dbReference>
<dbReference type="Pfam" id="PF01979">
    <property type="entry name" value="Amidohydro_1"/>
    <property type="match status" value="1"/>
</dbReference>
<feature type="domain" description="Amidohydrolase-related" evidence="3">
    <location>
        <begin position="69"/>
        <end position="380"/>
    </location>
</feature>
<dbReference type="GO" id="GO:0016810">
    <property type="term" value="F:hydrolase activity, acting on carbon-nitrogen (but not peptide) bonds"/>
    <property type="evidence" value="ECO:0007669"/>
    <property type="project" value="InterPro"/>
</dbReference>
<name>A0A679JI94_VARPD</name>
<dbReference type="InterPro" id="IPR011059">
    <property type="entry name" value="Metal-dep_hydrolase_composite"/>
</dbReference>
<dbReference type="SUPFAM" id="SSF51556">
    <property type="entry name" value="Metallo-dependent hydrolases"/>
    <property type="match status" value="1"/>
</dbReference>
<dbReference type="EMBL" id="LR743508">
    <property type="protein sequence ID" value="CAA2110276.1"/>
    <property type="molecule type" value="Genomic_DNA"/>
</dbReference>
<dbReference type="Gene3D" id="2.30.40.10">
    <property type="entry name" value="Urease, subunit C, domain 1"/>
    <property type="match status" value="2"/>
</dbReference>
<dbReference type="EC" id="3.8.1.-" evidence="4"/>
<proteinExistence type="inferred from homology"/>
<protein>
    <submittedName>
        <fullName evidence="4">S-triazine hydrolase</fullName>
        <ecNumber evidence="4">3.8.1.-</ecNumber>
    </submittedName>
</protein>
<evidence type="ECO:0000313" key="4">
    <source>
        <dbReference type="EMBL" id="CAA2110276.1"/>
    </source>
</evidence>
<organism evidence="4">
    <name type="scientific">Variovorax paradoxus</name>
    <dbReference type="NCBI Taxonomy" id="34073"/>
    <lineage>
        <taxon>Bacteria</taxon>
        <taxon>Pseudomonadati</taxon>
        <taxon>Pseudomonadota</taxon>
        <taxon>Betaproteobacteria</taxon>
        <taxon>Burkholderiales</taxon>
        <taxon>Comamonadaceae</taxon>
        <taxon>Variovorax</taxon>
    </lineage>
</organism>
<dbReference type="InterPro" id="IPR032466">
    <property type="entry name" value="Metal_Hydrolase"/>
</dbReference>
<dbReference type="PANTHER" id="PTHR43794:SF11">
    <property type="entry name" value="AMIDOHYDROLASE-RELATED DOMAIN-CONTAINING PROTEIN"/>
    <property type="match status" value="1"/>
</dbReference>
<dbReference type="InterPro" id="IPR050287">
    <property type="entry name" value="MTA/SAH_deaminase"/>
</dbReference>
<dbReference type="SUPFAM" id="SSF51338">
    <property type="entry name" value="Composite domain of metallo-dependent hydrolases"/>
    <property type="match status" value="1"/>
</dbReference>
<keyword evidence="2 4" id="KW-0378">Hydrolase</keyword>
<dbReference type="AlphaFoldDB" id="A0A679JI94"/>
<evidence type="ECO:0000256" key="2">
    <source>
        <dbReference type="ARBA" id="ARBA00022801"/>
    </source>
</evidence>
<gene>
    <name evidence="4" type="primary">trzA</name>
    <name evidence="4" type="ORF">VVAX_06531</name>
</gene>
<dbReference type="PANTHER" id="PTHR43794">
    <property type="entry name" value="AMINOHYDROLASE SSNA-RELATED"/>
    <property type="match status" value="1"/>
</dbReference>
<evidence type="ECO:0000259" key="3">
    <source>
        <dbReference type="Pfam" id="PF01979"/>
    </source>
</evidence>
<sequence>MATRSTPIDPLVSPRRVLAGRVVTMDAAFTVIPDGRVFMENGVLTAVQPAEAPPPAGFESVRVTQTRGTIYPGLVDLHNHLPYNVLPLWQVPRKYGNRGQWASAAAYRTAVGAPMKVLGATPELLASICRYVEAKCLLGGTTTSQGITLANAAGIRRYFRGVVRNVEATDEAALPPASTRVPDVAARDAQAFLTRLKRQKTCYLLHLSEGLDATAHRAFEALQLAPGEWAITPSLCGIHAAALKAPDFETLAAHGGSMVWSPFSNLLLYGGTADVGAAKAAGVPIALGPDWAPTGSRNQLGELKVAWLWSEMHGLFSARDLVAMVTRDAARMLEWSGALGSLEAGKRADLMVVDGVQGDPYQQLIFATEADVRLVVINGVARVGMLSMMRAMGASAGERIKVGGESRLADLAHPQADPLVQGLGIGAAHDKLVDALGQLPALARRAERPMPVSALARMGAAPEANAWHLALDELVDTGVDLRHHLAPAGAEGRPLQRALMRPVGAAAGPLPSAEVKKMPVDPLTVVDDPDYLDRIDAQPNLPQDIKDGLRAFW</sequence>
<dbReference type="RefSeq" id="WP_339094686.1">
    <property type="nucleotide sequence ID" value="NZ_LR743508.1"/>
</dbReference>
<comment type="similarity">
    <text evidence="1">Belongs to the metallo-dependent hydrolases superfamily. ATZ/TRZ family.</text>
</comment>